<dbReference type="Proteomes" id="UP000728185">
    <property type="component" value="Unassembled WGS sequence"/>
</dbReference>
<organism evidence="1 2">
    <name type="scientific">Fasciolopsis buskii</name>
    <dbReference type="NCBI Taxonomy" id="27845"/>
    <lineage>
        <taxon>Eukaryota</taxon>
        <taxon>Metazoa</taxon>
        <taxon>Spiralia</taxon>
        <taxon>Lophotrochozoa</taxon>
        <taxon>Platyhelminthes</taxon>
        <taxon>Trematoda</taxon>
        <taxon>Digenea</taxon>
        <taxon>Plagiorchiida</taxon>
        <taxon>Echinostomata</taxon>
        <taxon>Echinostomatoidea</taxon>
        <taxon>Fasciolidae</taxon>
        <taxon>Fasciolopsis</taxon>
    </lineage>
</organism>
<evidence type="ECO:0000313" key="2">
    <source>
        <dbReference type="Proteomes" id="UP000728185"/>
    </source>
</evidence>
<keyword evidence="1" id="KW-0808">Transferase</keyword>
<gene>
    <name evidence="1" type="ORF">FBUS_11195</name>
</gene>
<protein>
    <submittedName>
        <fullName evidence="1">Adenosine monophosphate-protein transferase FICD</fullName>
    </submittedName>
</protein>
<proteinExistence type="predicted"/>
<name>A0A8E0VIU8_9TREM</name>
<dbReference type="OrthoDB" id="439046at2759"/>
<reference evidence="1" key="1">
    <citation type="submission" date="2019-05" db="EMBL/GenBank/DDBJ databases">
        <title>Annotation for the trematode Fasciolopsis buski.</title>
        <authorList>
            <person name="Choi Y.-J."/>
        </authorList>
    </citation>
    <scope>NUCLEOTIDE SEQUENCE</scope>
    <source>
        <strain evidence="1">HT</strain>
        <tissue evidence="1">Whole worm</tissue>
    </source>
</reference>
<dbReference type="GO" id="GO:0016740">
    <property type="term" value="F:transferase activity"/>
    <property type="evidence" value="ECO:0007669"/>
    <property type="project" value="UniProtKB-KW"/>
</dbReference>
<comment type="caution">
    <text evidence="1">The sequence shown here is derived from an EMBL/GenBank/DDBJ whole genome shotgun (WGS) entry which is preliminary data.</text>
</comment>
<dbReference type="AlphaFoldDB" id="A0A8E0VIU8"/>
<dbReference type="InterPro" id="IPR011990">
    <property type="entry name" value="TPR-like_helical_dom_sf"/>
</dbReference>
<sequence>MRKPSSSMLDLFRSTFLGEAAEAVQAFRAAQFHKNNRNYLKSRRLLEHAFRLDPDNTDILVALGEALEGSWRTTRVINADQNKGTDSSSLIRLSPSFDSGDDALLLIADQMYTRALIVNPHLESAGNHKSRLMPLVEEIDQRRLVPHSNVLIY</sequence>
<dbReference type="EMBL" id="LUCM01006849">
    <property type="protein sequence ID" value="KAA0190686.1"/>
    <property type="molecule type" value="Genomic_DNA"/>
</dbReference>
<accession>A0A8E0VIU8</accession>
<evidence type="ECO:0000313" key="1">
    <source>
        <dbReference type="EMBL" id="KAA0190686.1"/>
    </source>
</evidence>
<dbReference type="Gene3D" id="1.25.40.10">
    <property type="entry name" value="Tetratricopeptide repeat domain"/>
    <property type="match status" value="1"/>
</dbReference>
<keyword evidence="2" id="KW-1185">Reference proteome</keyword>